<keyword evidence="4" id="KW-0676">Redox-active center</keyword>
<dbReference type="Gene3D" id="3.40.30.10">
    <property type="entry name" value="Glutaredoxin"/>
    <property type="match status" value="1"/>
</dbReference>
<dbReference type="KEGG" id="rfo:REIFOR_03225"/>
<proteinExistence type="predicted"/>
<dbReference type="Proteomes" id="UP000229757">
    <property type="component" value="Chromosome"/>
</dbReference>
<gene>
    <name evidence="7" type="ORF">REIFOR_03225</name>
</gene>
<accession>A0A2K8KXP7</accession>
<dbReference type="CDD" id="cd03023">
    <property type="entry name" value="DsbA_Com1_like"/>
    <property type="match status" value="1"/>
</dbReference>
<evidence type="ECO:0000313" key="7">
    <source>
        <dbReference type="EMBL" id="ATX78331.1"/>
    </source>
</evidence>
<dbReference type="PANTHER" id="PTHR13887">
    <property type="entry name" value="GLUTATHIONE S-TRANSFERASE KAPPA"/>
    <property type="match status" value="1"/>
</dbReference>
<dbReference type="OrthoDB" id="9780340at2"/>
<dbReference type="Pfam" id="PF01323">
    <property type="entry name" value="DSBA"/>
    <property type="match status" value="1"/>
</dbReference>
<feature type="signal peptide" evidence="5">
    <location>
        <begin position="1"/>
        <end position="26"/>
    </location>
</feature>
<keyword evidence="8" id="KW-1185">Reference proteome</keyword>
<dbReference type="EMBL" id="CP011797">
    <property type="protein sequence ID" value="ATX78331.1"/>
    <property type="molecule type" value="Genomic_DNA"/>
</dbReference>
<dbReference type="PROSITE" id="PS51352">
    <property type="entry name" value="THIOREDOXIN_2"/>
    <property type="match status" value="1"/>
</dbReference>
<keyword evidence="3" id="KW-1015">Disulfide bond</keyword>
<evidence type="ECO:0000256" key="1">
    <source>
        <dbReference type="ARBA" id="ARBA00022729"/>
    </source>
</evidence>
<dbReference type="Pfam" id="PF18312">
    <property type="entry name" value="ScsC_N"/>
    <property type="match status" value="1"/>
</dbReference>
<dbReference type="GO" id="GO:0015036">
    <property type="term" value="F:disulfide oxidoreductase activity"/>
    <property type="evidence" value="ECO:0007669"/>
    <property type="project" value="UniProtKB-ARBA"/>
</dbReference>
<dbReference type="InterPro" id="IPR017937">
    <property type="entry name" value="Thioredoxin_CS"/>
</dbReference>
<dbReference type="SUPFAM" id="SSF52833">
    <property type="entry name" value="Thioredoxin-like"/>
    <property type="match status" value="1"/>
</dbReference>
<keyword evidence="1 5" id="KW-0732">Signal</keyword>
<organism evidence="7 8">
    <name type="scientific">Reinekea forsetii</name>
    <dbReference type="NCBI Taxonomy" id="1336806"/>
    <lineage>
        <taxon>Bacteria</taxon>
        <taxon>Pseudomonadati</taxon>
        <taxon>Pseudomonadota</taxon>
        <taxon>Gammaproteobacteria</taxon>
        <taxon>Oceanospirillales</taxon>
        <taxon>Saccharospirillaceae</taxon>
        <taxon>Reinekea</taxon>
    </lineage>
</organism>
<dbReference type="PROSITE" id="PS00194">
    <property type="entry name" value="THIOREDOXIN_1"/>
    <property type="match status" value="1"/>
</dbReference>
<evidence type="ECO:0000259" key="6">
    <source>
        <dbReference type="PROSITE" id="PS51352"/>
    </source>
</evidence>
<evidence type="ECO:0000313" key="8">
    <source>
        <dbReference type="Proteomes" id="UP000229757"/>
    </source>
</evidence>
<name>A0A2K8KXP7_9GAMM</name>
<sequence length="245" mass="26853">MKTIKFCAPLLLSVGLLAATTGFSQAEEFTKDEIGSMVREYILTHPEVIYEAIDILQKEAEQQQGRQEGAALQQMGDLLFNNPVDPVGGNADGTVTLVEFFDYNCGYCKRSGTVLQTLIKQNPNLRVVYKEWPILSESSGEAAKIALAVNLAFPDQYEDFHRALLSMRSLRSANDVWTVVDKLALDRAPIEAVLTDPKVGLHLQQTATLAQQLGITGTPAFVVGDVILKGAYPIEQIQQAIDQQG</sequence>
<dbReference type="InterPro" id="IPR001853">
    <property type="entry name" value="DSBA-like_thioredoxin_dom"/>
</dbReference>
<keyword evidence="2" id="KW-0560">Oxidoreductase</keyword>
<dbReference type="PANTHER" id="PTHR13887:SF14">
    <property type="entry name" value="DISULFIDE BOND FORMATION PROTEIN D"/>
    <property type="match status" value="1"/>
</dbReference>
<dbReference type="AlphaFoldDB" id="A0A2K8KXP7"/>
<dbReference type="InterPro" id="IPR013766">
    <property type="entry name" value="Thioredoxin_domain"/>
</dbReference>
<feature type="domain" description="Thioredoxin" evidence="6">
    <location>
        <begin position="53"/>
        <end position="245"/>
    </location>
</feature>
<evidence type="ECO:0000256" key="2">
    <source>
        <dbReference type="ARBA" id="ARBA00023002"/>
    </source>
</evidence>
<dbReference type="InterPro" id="IPR036249">
    <property type="entry name" value="Thioredoxin-like_sf"/>
</dbReference>
<protein>
    <submittedName>
        <fullName evidence="7">DSBA oxidoreductase</fullName>
    </submittedName>
</protein>
<feature type="chain" id="PRO_5014629322" evidence="5">
    <location>
        <begin position="27"/>
        <end position="245"/>
    </location>
</feature>
<dbReference type="InterPro" id="IPR041205">
    <property type="entry name" value="ScsC_N"/>
</dbReference>
<evidence type="ECO:0000256" key="4">
    <source>
        <dbReference type="ARBA" id="ARBA00023284"/>
    </source>
</evidence>
<evidence type="ECO:0000256" key="5">
    <source>
        <dbReference type="SAM" id="SignalP"/>
    </source>
</evidence>
<evidence type="ECO:0000256" key="3">
    <source>
        <dbReference type="ARBA" id="ARBA00023157"/>
    </source>
</evidence>
<reference evidence="7 8" key="1">
    <citation type="journal article" date="2017" name="Environ. Microbiol.">
        <title>Genomic and physiological analyses of 'Reinekea forsetii' reveal a versatile opportunistic lifestyle during spring algae blooms.</title>
        <authorList>
            <person name="Avci B."/>
            <person name="Hahnke R.L."/>
            <person name="Chafee M."/>
            <person name="Fischer T."/>
            <person name="Gruber-Vodicka H."/>
            <person name="Tegetmeyer H.E."/>
            <person name="Harder J."/>
            <person name="Fuchs B.M."/>
            <person name="Amann R.I."/>
            <person name="Teeling H."/>
        </authorList>
    </citation>
    <scope>NUCLEOTIDE SEQUENCE [LARGE SCALE GENOMIC DNA]</scope>
    <source>
        <strain evidence="7 8">Hel1_31_D35</strain>
    </source>
</reference>
<dbReference type="RefSeq" id="WP_100258528.1">
    <property type="nucleotide sequence ID" value="NZ_CP011797.1"/>
</dbReference>